<dbReference type="HOGENOM" id="CLU_2148356_0_0_1"/>
<dbReference type="InParanoid" id="E9GVZ9"/>
<dbReference type="EMBL" id="GL732569">
    <property type="protein sequence ID" value="EFX76264.1"/>
    <property type="molecule type" value="Genomic_DNA"/>
</dbReference>
<accession>E9GVZ9</accession>
<dbReference type="Proteomes" id="UP000000305">
    <property type="component" value="Unassembled WGS sequence"/>
</dbReference>
<sequence length="112" mass="12170">MIELPSVSYVNDESLGKSLVGLYSIKQHTKGCLSPLCRWLVSAVRSLYSANSVVWGAVEDGEMAYALWTPTVTISDNGWTDGGEGFDERIQVKSSTKSYKTTAARSTQKSNG</sequence>
<proteinExistence type="predicted"/>
<dbReference type="AlphaFoldDB" id="E9GVZ9"/>
<gene>
    <name evidence="1" type="ORF">DAPPUDRAFT_249155</name>
</gene>
<organism evidence="1 2">
    <name type="scientific">Daphnia pulex</name>
    <name type="common">Water flea</name>
    <dbReference type="NCBI Taxonomy" id="6669"/>
    <lineage>
        <taxon>Eukaryota</taxon>
        <taxon>Metazoa</taxon>
        <taxon>Ecdysozoa</taxon>
        <taxon>Arthropoda</taxon>
        <taxon>Crustacea</taxon>
        <taxon>Branchiopoda</taxon>
        <taxon>Diplostraca</taxon>
        <taxon>Cladocera</taxon>
        <taxon>Anomopoda</taxon>
        <taxon>Daphniidae</taxon>
        <taxon>Daphnia</taxon>
    </lineage>
</organism>
<reference evidence="1 2" key="1">
    <citation type="journal article" date="2011" name="Science">
        <title>The ecoresponsive genome of Daphnia pulex.</title>
        <authorList>
            <person name="Colbourne J.K."/>
            <person name="Pfrender M.E."/>
            <person name="Gilbert D."/>
            <person name="Thomas W.K."/>
            <person name="Tucker A."/>
            <person name="Oakley T.H."/>
            <person name="Tokishita S."/>
            <person name="Aerts A."/>
            <person name="Arnold G.J."/>
            <person name="Basu M.K."/>
            <person name="Bauer D.J."/>
            <person name="Caceres C.E."/>
            <person name="Carmel L."/>
            <person name="Casola C."/>
            <person name="Choi J.H."/>
            <person name="Detter J.C."/>
            <person name="Dong Q."/>
            <person name="Dusheyko S."/>
            <person name="Eads B.D."/>
            <person name="Frohlich T."/>
            <person name="Geiler-Samerotte K.A."/>
            <person name="Gerlach D."/>
            <person name="Hatcher P."/>
            <person name="Jogdeo S."/>
            <person name="Krijgsveld J."/>
            <person name="Kriventseva E.V."/>
            <person name="Kultz D."/>
            <person name="Laforsch C."/>
            <person name="Lindquist E."/>
            <person name="Lopez J."/>
            <person name="Manak J.R."/>
            <person name="Muller J."/>
            <person name="Pangilinan J."/>
            <person name="Patwardhan R.P."/>
            <person name="Pitluck S."/>
            <person name="Pritham E.J."/>
            <person name="Rechtsteiner A."/>
            <person name="Rho M."/>
            <person name="Rogozin I.B."/>
            <person name="Sakarya O."/>
            <person name="Salamov A."/>
            <person name="Schaack S."/>
            <person name="Shapiro H."/>
            <person name="Shiga Y."/>
            <person name="Skalitzky C."/>
            <person name="Smith Z."/>
            <person name="Souvorov A."/>
            <person name="Sung W."/>
            <person name="Tang Z."/>
            <person name="Tsuchiya D."/>
            <person name="Tu H."/>
            <person name="Vos H."/>
            <person name="Wang M."/>
            <person name="Wolf Y.I."/>
            <person name="Yamagata H."/>
            <person name="Yamada T."/>
            <person name="Ye Y."/>
            <person name="Shaw J.R."/>
            <person name="Andrews J."/>
            <person name="Crease T.J."/>
            <person name="Tang H."/>
            <person name="Lucas S.M."/>
            <person name="Robertson H.M."/>
            <person name="Bork P."/>
            <person name="Koonin E.V."/>
            <person name="Zdobnov E.M."/>
            <person name="Grigoriev I.V."/>
            <person name="Lynch M."/>
            <person name="Boore J.L."/>
        </authorList>
    </citation>
    <scope>NUCLEOTIDE SEQUENCE [LARGE SCALE GENOMIC DNA]</scope>
</reference>
<keyword evidence="2" id="KW-1185">Reference proteome</keyword>
<evidence type="ECO:0000313" key="2">
    <source>
        <dbReference type="Proteomes" id="UP000000305"/>
    </source>
</evidence>
<name>E9GVZ9_DAPPU</name>
<dbReference type="KEGG" id="dpx:DAPPUDRAFT_249155"/>
<evidence type="ECO:0000313" key="1">
    <source>
        <dbReference type="EMBL" id="EFX76264.1"/>
    </source>
</evidence>
<protein>
    <submittedName>
        <fullName evidence="1">Uncharacterized protein</fullName>
    </submittedName>
</protein>